<reference evidence="1 2" key="1">
    <citation type="submission" date="2013-08" db="EMBL/GenBank/DDBJ databases">
        <authorList>
            <person name="Weinstock G."/>
            <person name="Sodergren E."/>
            <person name="Wylie T."/>
            <person name="Fulton L."/>
            <person name="Fulton R."/>
            <person name="Fronick C."/>
            <person name="O'Laughlin M."/>
            <person name="Godfrey J."/>
            <person name="Miner T."/>
            <person name="Herter B."/>
            <person name="Appelbaum E."/>
            <person name="Cordes M."/>
            <person name="Lek S."/>
            <person name="Wollam A."/>
            <person name="Pepin K.H."/>
            <person name="Palsikar V.B."/>
            <person name="Mitreva M."/>
            <person name="Wilson R.K."/>
        </authorList>
    </citation>
    <scope>NUCLEOTIDE SEQUENCE [LARGE SCALE GENOMIC DNA]</scope>
    <source>
        <strain evidence="1 2">ATCC 12856</strain>
    </source>
</reference>
<name>U1WLE1_ANEAE</name>
<organism evidence="1 2">
    <name type="scientific">Aneurinibacillus aneurinilyticus ATCC 12856</name>
    <dbReference type="NCBI Taxonomy" id="649747"/>
    <lineage>
        <taxon>Bacteria</taxon>
        <taxon>Bacillati</taxon>
        <taxon>Bacillota</taxon>
        <taxon>Bacilli</taxon>
        <taxon>Bacillales</taxon>
        <taxon>Paenibacillaceae</taxon>
        <taxon>Aneurinibacillus group</taxon>
        <taxon>Aneurinibacillus</taxon>
    </lineage>
</organism>
<accession>U1WLE1</accession>
<evidence type="ECO:0000313" key="2">
    <source>
        <dbReference type="Proteomes" id="UP000016511"/>
    </source>
</evidence>
<dbReference type="EMBL" id="AWSJ01000157">
    <property type="protein sequence ID" value="ERI09394.1"/>
    <property type="molecule type" value="Genomic_DNA"/>
</dbReference>
<dbReference type="HOGENOM" id="CLU_3057974_0_0_9"/>
<evidence type="ECO:0000313" key="1">
    <source>
        <dbReference type="EMBL" id="ERI09394.1"/>
    </source>
</evidence>
<dbReference type="Proteomes" id="UP000016511">
    <property type="component" value="Unassembled WGS sequence"/>
</dbReference>
<sequence>MFPCVLRKHRFLLLGDIQTKLIISFIQYNEKHVPEQNQYPLTELTFLYLAFMD</sequence>
<keyword evidence="2" id="KW-1185">Reference proteome</keyword>
<comment type="caution">
    <text evidence="1">The sequence shown here is derived from an EMBL/GenBank/DDBJ whole genome shotgun (WGS) entry which is preliminary data.</text>
</comment>
<gene>
    <name evidence="1" type="ORF">HMPREF0083_02513</name>
</gene>
<dbReference type="AlphaFoldDB" id="U1WLE1"/>
<protein>
    <submittedName>
        <fullName evidence="1">Uncharacterized protein</fullName>
    </submittedName>
</protein>
<proteinExistence type="predicted"/>